<evidence type="ECO:0000256" key="7">
    <source>
        <dbReference type="RuleBase" id="RU362065"/>
    </source>
</evidence>
<evidence type="ECO:0000256" key="1">
    <source>
        <dbReference type="ARBA" id="ARBA00004365"/>
    </source>
</evidence>
<dbReference type="InterPro" id="IPR002371">
    <property type="entry name" value="FlgK"/>
</dbReference>
<evidence type="ECO:0000259" key="8">
    <source>
        <dbReference type="Pfam" id="PF00460"/>
    </source>
</evidence>
<evidence type="ECO:0000313" key="12">
    <source>
        <dbReference type="Proteomes" id="UP000199337"/>
    </source>
</evidence>
<dbReference type="RefSeq" id="WP_092467779.1">
    <property type="nucleotide sequence ID" value="NZ_FOOX01000001.1"/>
</dbReference>
<dbReference type="GO" id="GO:0009424">
    <property type="term" value="C:bacterial-type flagellum hook"/>
    <property type="evidence" value="ECO:0007669"/>
    <property type="project" value="UniProtKB-UniRule"/>
</dbReference>
<dbReference type="Pfam" id="PF06429">
    <property type="entry name" value="Flg_bbr_C"/>
    <property type="match status" value="1"/>
</dbReference>
<sequence length="471" mass="51668">MPSTFLGLETARRGLQASQVSLETTGHNIANVNTPGYSRQNAVLVASTPYANPTMSSKLTPGQLGTGVEVNEIRRIRNEYLDTQARDSTSSWGYWQVQEDIFARVEAVFTEPGTTGVGDTLTSFFKAWQDLNNNPQDPGVKAAVAEIGDQLANMFREEYQQLTIVRESAVSQLDSQVNTVNDLLAQIRDVTGAITKVYEQGNQPNDLLDKRDYLIDQLAGFGEVSVENITQNGKPTGEMRLLFNNIDVMSTTDKFFLKEEDDTVAITFGANADNSELVYLNQGKGSLDGINQVLGNIDSYLGQLVKLTDSLSRVINQALNEGRAEADYIDFFQGSLASTNPDDRFRVNPDILANPAGSDAAGNLLIDGTKAIDVARLYSTGIDELDGATFNEFYNALLSDVGADYSRFMDMAENQSAINEQLESLRQSVAGVNMDEELSLMLQYQYGYQASSRVMTTLDALLDHLINRTAV</sequence>
<evidence type="ECO:0000259" key="9">
    <source>
        <dbReference type="Pfam" id="PF06429"/>
    </source>
</evidence>
<dbReference type="GO" id="GO:0005198">
    <property type="term" value="F:structural molecule activity"/>
    <property type="evidence" value="ECO:0007669"/>
    <property type="project" value="UniProtKB-UniRule"/>
</dbReference>
<dbReference type="SUPFAM" id="SSF64518">
    <property type="entry name" value="Phase 1 flagellin"/>
    <property type="match status" value="1"/>
</dbReference>
<feature type="domain" description="Flagellar basal body rod protein N-terminal" evidence="8">
    <location>
        <begin position="8"/>
        <end position="37"/>
    </location>
</feature>
<evidence type="ECO:0000256" key="3">
    <source>
        <dbReference type="ARBA" id="ARBA00009677"/>
    </source>
</evidence>
<keyword evidence="6 7" id="KW-0975">Bacterial flagellum</keyword>
<dbReference type="PANTHER" id="PTHR30033:SF1">
    <property type="entry name" value="FLAGELLAR HOOK-ASSOCIATED PROTEIN 1"/>
    <property type="match status" value="1"/>
</dbReference>
<comment type="subcellular location">
    <subcellularLocation>
        <location evidence="1 7">Bacterial flagellum</location>
    </subcellularLocation>
    <subcellularLocation>
        <location evidence="2 7">Secreted</location>
    </subcellularLocation>
</comment>
<feature type="domain" description="Flagellar hook-associated protein FlgK helical" evidence="10">
    <location>
        <begin position="103"/>
        <end position="322"/>
    </location>
</feature>
<evidence type="ECO:0000259" key="10">
    <source>
        <dbReference type="Pfam" id="PF22638"/>
    </source>
</evidence>
<keyword evidence="11" id="KW-0966">Cell projection</keyword>
<name>A0A1I2MW79_9FIRM</name>
<keyword evidence="11" id="KW-0969">Cilium</keyword>
<evidence type="ECO:0000256" key="2">
    <source>
        <dbReference type="ARBA" id="ARBA00004613"/>
    </source>
</evidence>
<protein>
    <recommendedName>
        <fullName evidence="4 7">Flagellar hook-associated protein 1</fullName>
        <shortName evidence="7">HAP1</shortName>
    </recommendedName>
</protein>
<keyword evidence="12" id="KW-1185">Reference proteome</keyword>
<dbReference type="OrthoDB" id="9802553at2"/>
<dbReference type="EMBL" id="FOOX01000001">
    <property type="protein sequence ID" value="SFF95358.1"/>
    <property type="molecule type" value="Genomic_DNA"/>
</dbReference>
<keyword evidence="11" id="KW-0282">Flagellum</keyword>
<dbReference type="GO" id="GO:0044780">
    <property type="term" value="P:bacterial-type flagellum assembly"/>
    <property type="evidence" value="ECO:0007669"/>
    <property type="project" value="InterPro"/>
</dbReference>
<dbReference type="Pfam" id="PF00460">
    <property type="entry name" value="Flg_bb_rod"/>
    <property type="match status" value="1"/>
</dbReference>
<dbReference type="NCBIfam" id="TIGR02492">
    <property type="entry name" value="flgK_ends"/>
    <property type="match status" value="1"/>
</dbReference>
<dbReference type="PRINTS" id="PR01005">
    <property type="entry name" value="FLGHOOKAP1"/>
</dbReference>
<dbReference type="STRING" id="341036.SAMN05660649_00178"/>
<dbReference type="InterPro" id="IPR053927">
    <property type="entry name" value="FlgK_helical"/>
</dbReference>
<dbReference type="InterPro" id="IPR001444">
    <property type="entry name" value="Flag_bb_rod_N"/>
</dbReference>
<dbReference type="Proteomes" id="UP000199337">
    <property type="component" value="Unassembled WGS sequence"/>
</dbReference>
<dbReference type="InterPro" id="IPR010930">
    <property type="entry name" value="Flg_bb/hook_C_dom"/>
</dbReference>
<evidence type="ECO:0000256" key="4">
    <source>
        <dbReference type="ARBA" id="ARBA00016244"/>
    </source>
</evidence>
<dbReference type="AlphaFoldDB" id="A0A1I2MW79"/>
<feature type="domain" description="Flagellar basal-body/hook protein C-terminal" evidence="9">
    <location>
        <begin position="430"/>
        <end position="467"/>
    </location>
</feature>
<keyword evidence="5 7" id="KW-0964">Secreted</keyword>
<accession>A0A1I2MW79</accession>
<evidence type="ECO:0000256" key="6">
    <source>
        <dbReference type="ARBA" id="ARBA00023143"/>
    </source>
</evidence>
<organism evidence="11 12">
    <name type="scientific">Desulfotruncus arcticus DSM 17038</name>
    <dbReference type="NCBI Taxonomy" id="1121424"/>
    <lineage>
        <taxon>Bacteria</taxon>
        <taxon>Bacillati</taxon>
        <taxon>Bacillota</taxon>
        <taxon>Clostridia</taxon>
        <taxon>Eubacteriales</taxon>
        <taxon>Desulfallaceae</taxon>
        <taxon>Desulfotruncus</taxon>
    </lineage>
</organism>
<comment type="similarity">
    <text evidence="3 7">Belongs to the flagella basal body rod proteins family.</text>
</comment>
<dbReference type="PANTHER" id="PTHR30033">
    <property type="entry name" value="FLAGELLAR HOOK-ASSOCIATED PROTEIN 1"/>
    <property type="match status" value="1"/>
</dbReference>
<evidence type="ECO:0000256" key="5">
    <source>
        <dbReference type="ARBA" id="ARBA00022525"/>
    </source>
</evidence>
<gene>
    <name evidence="7" type="primary">flgK</name>
    <name evidence="11" type="ORF">SAMN05660649_00178</name>
</gene>
<dbReference type="Pfam" id="PF22638">
    <property type="entry name" value="FlgK_D1"/>
    <property type="match status" value="1"/>
</dbReference>
<proteinExistence type="inferred from homology"/>
<dbReference type="GO" id="GO:0005576">
    <property type="term" value="C:extracellular region"/>
    <property type="evidence" value="ECO:0007669"/>
    <property type="project" value="UniProtKB-SubCell"/>
</dbReference>
<evidence type="ECO:0000313" key="11">
    <source>
        <dbReference type="EMBL" id="SFF95358.1"/>
    </source>
</evidence>
<reference evidence="12" key="1">
    <citation type="submission" date="2016-10" db="EMBL/GenBank/DDBJ databases">
        <authorList>
            <person name="Varghese N."/>
            <person name="Submissions S."/>
        </authorList>
    </citation>
    <scope>NUCLEOTIDE SEQUENCE [LARGE SCALE GENOMIC DNA]</scope>
    <source>
        <strain evidence="12">DSM 17038</strain>
    </source>
</reference>